<feature type="domain" description="Radical SAM core" evidence="13">
    <location>
        <begin position="97"/>
        <end position="325"/>
    </location>
</feature>
<evidence type="ECO:0000256" key="7">
    <source>
        <dbReference type="ARBA" id="ARBA00022691"/>
    </source>
</evidence>
<feature type="binding site" evidence="12">
    <location>
        <position position="111"/>
    </location>
    <ligand>
        <name>[4Fe-4S] cluster</name>
        <dbReference type="ChEBI" id="CHEBI:49883"/>
        <note>4Fe-4S-S-AdoMet</note>
    </ligand>
</feature>
<dbReference type="SUPFAM" id="SSF102114">
    <property type="entry name" value="Radical SAM enzymes"/>
    <property type="match status" value="1"/>
</dbReference>
<evidence type="ECO:0000256" key="10">
    <source>
        <dbReference type="ARBA" id="ARBA00023004"/>
    </source>
</evidence>
<dbReference type="GO" id="GO:0030488">
    <property type="term" value="P:tRNA methylation"/>
    <property type="evidence" value="ECO:0007669"/>
    <property type="project" value="UniProtKB-UniRule"/>
</dbReference>
<dbReference type="GO" id="GO:0002935">
    <property type="term" value="F:tRNA (adenine(37)-C2)-methyltransferase activity"/>
    <property type="evidence" value="ECO:0007669"/>
    <property type="project" value="UniProtKB-UniRule"/>
</dbReference>
<comment type="caution">
    <text evidence="14">The sequence shown here is derived from an EMBL/GenBank/DDBJ whole genome shotgun (WGS) entry which is preliminary data.</text>
</comment>
<dbReference type="EMBL" id="MKIQ01000002">
    <property type="protein sequence ID" value="OFI47867.1"/>
    <property type="molecule type" value="Genomic_DNA"/>
</dbReference>
<dbReference type="Pfam" id="PF21016">
    <property type="entry name" value="RlmN_N"/>
    <property type="match status" value="1"/>
</dbReference>
<protein>
    <recommendedName>
        <fullName evidence="12">Probable dual-specificity RNA methyltransferase RlmN</fullName>
        <ecNumber evidence="12">2.1.1.192</ecNumber>
    </recommendedName>
    <alternativeName>
        <fullName evidence="12">23S rRNA (adenine(2503)-C(2))-methyltransferase</fullName>
    </alternativeName>
    <alternativeName>
        <fullName evidence="12">23S rRNA m2A2503 methyltransferase</fullName>
    </alternativeName>
    <alternativeName>
        <fullName evidence="12">Ribosomal RNA large subunit methyltransferase N</fullName>
    </alternativeName>
    <alternativeName>
        <fullName evidence="12">tRNA (adenine(37)-C(2))-methyltransferase</fullName>
    </alternativeName>
    <alternativeName>
        <fullName evidence="12">tRNA m2A37 methyltransferase</fullName>
    </alternativeName>
</protein>
<name>A0A9Q5P258_9LACT</name>
<evidence type="ECO:0000256" key="4">
    <source>
        <dbReference type="ARBA" id="ARBA00022552"/>
    </source>
</evidence>
<dbReference type="SFLD" id="SFLDS00029">
    <property type="entry name" value="Radical_SAM"/>
    <property type="match status" value="1"/>
</dbReference>
<dbReference type="GO" id="GO:0019843">
    <property type="term" value="F:rRNA binding"/>
    <property type="evidence" value="ECO:0007669"/>
    <property type="project" value="UniProtKB-UniRule"/>
</dbReference>
<dbReference type="GO" id="GO:0046872">
    <property type="term" value="F:metal ion binding"/>
    <property type="evidence" value="ECO:0007669"/>
    <property type="project" value="UniProtKB-KW"/>
</dbReference>
<dbReference type="InterPro" id="IPR027492">
    <property type="entry name" value="RNA_MTrfase_RlmN"/>
</dbReference>
<dbReference type="SFLD" id="SFLDG01062">
    <property type="entry name" value="methyltransferase_(Class_A)"/>
    <property type="match status" value="1"/>
</dbReference>
<evidence type="ECO:0000256" key="8">
    <source>
        <dbReference type="ARBA" id="ARBA00022694"/>
    </source>
</evidence>
<dbReference type="GO" id="GO:0051539">
    <property type="term" value="F:4 iron, 4 sulfur cluster binding"/>
    <property type="evidence" value="ECO:0007669"/>
    <property type="project" value="UniProtKB-UniRule"/>
</dbReference>
<keyword evidence="2 12" id="KW-0004">4Fe-4S</keyword>
<comment type="subcellular location">
    <subcellularLocation>
        <location evidence="1 12">Cytoplasm</location>
    </subcellularLocation>
</comment>
<evidence type="ECO:0000313" key="14">
    <source>
        <dbReference type="EMBL" id="OFI47867.1"/>
    </source>
</evidence>
<dbReference type="InterPro" id="IPR048641">
    <property type="entry name" value="RlmN_N"/>
</dbReference>
<feature type="binding site" evidence="12">
    <location>
        <position position="115"/>
    </location>
    <ligand>
        <name>[4Fe-4S] cluster</name>
        <dbReference type="ChEBI" id="CHEBI:49883"/>
        <note>4Fe-4S-S-AdoMet</note>
    </ligand>
</feature>
<sequence>MKPSIYGLTLAELTDWVLENGQKKFRAKQIWEWLYRKRVDEFSQMSNLSKDLIEKLDENFVINPLKQRIVQESADGTVKYLFELPDGLLIETVLMRQKYGLSVCVTTQVGCNIGCTFCASGLLKKQRDLTSGEIVAQIMLVQKYFDERGNDERVSHVVVMGIGEPFDNYDNVMNFLYTINDDNGLAIGARHITVSTSGLAPKIREFAHNGLQVNLAVSLHAPNNDVRTSIMRINRSFPIEKLFEAIDYYIEETNRRVTFEYIMLSGVNDRPEHAQELAALLKDKKKLVYVNLIPYNPVSEHDQYSRSSKEDVMRFYDILKKNGINCVVRQEHGTDIDAACGQLRSKQLKKKEA</sequence>
<evidence type="ECO:0000256" key="12">
    <source>
        <dbReference type="HAMAP-Rule" id="MF_01849"/>
    </source>
</evidence>
<dbReference type="GO" id="GO:0070040">
    <property type="term" value="F:rRNA (adenine(2503)-C2-)-methyltransferase activity"/>
    <property type="evidence" value="ECO:0007669"/>
    <property type="project" value="UniProtKB-UniRule"/>
</dbReference>
<dbReference type="PANTHER" id="PTHR30544">
    <property type="entry name" value="23S RRNA METHYLTRANSFERASE"/>
    <property type="match status" value="1"/>
</dbReference>
<dbReference type="SFLD" id="SFLDF00275">
    <property type="entry name" value="adenosine_C2_methyltransferase"/>
    <property type="match status" value="1"/>
</dbReference>
<dbReference type="Gene3D" id="3.20.20.70">
    <property type="entry name" value="Aldolase class I"/>
    <property type="match status" value="1"/>
</dbReference>
<keyword evidence="3 12" id="KW-0963">Cytoplasm</keyword>
<keyword evidence="11 12" id="KW-0411">Iron-sulfur</keyword>
<keyword evidence="6 12" id="KW-0808">Transferase</keyword>
<dbReference type="InterPro" id="IPR013785">
    <property type="entry name" value="Aldolase_TIM"/>
</dbReference>
<dbReference type="PIRSF" id="PIRSF006004">
    <property type="entry name" value="CHP00048"/>
    <property type="match status" value="1"/>
</dbReference>
<feature type="active site" description="S-methylcysteine intermediate" evidence="12">
    <location>
        <position position="340"/>
    </location>
</feature>
<keyword evidence="12" id="KW-1015">Disulfide bond</keyword>
<comment type="similarity">
    <text evidence="12">Belongs to the radical SAM superfamily. RlmN family.</text>
</comment>
<dbReference type="FunFam" id="3.20.20.70:FF:000014">
    <property type="entry name" value="Probable dual-specificity RNA methyltransferase RlmN"/>
    <property type="match status" value="1"/>
</dbReference>
<dbReference type="InterPro" id="IPR058240">
    <property type="entry name" value="rSAM_sf"/>
</dbReference>
<dbReference type="HAMAP" id="MF_01849">
    <property type="entry name" value="RNA_methyltr_RlmN"/>
    <property type="match status" value="1"/>
</dbReference>
<dbReference type="InterPro" id="IPR004383">
    <property type="entry name" value="rRNA_lsu_MTrfase_RlmN/Cfr"/>
</dbReference>
<evidence type="ECO:0000313" key="15">
    <source>
        <dbReference type="Proteomes" id="UP000177273"/>
    </source>
</evidence>
<evidence type="ECO:0000256" key="11">
    <source>
        <dbReference type="ARBA" id="ARBA00023014"/>
    </source>
</evidence>
<dbReference type="GO" id="GO:0070475">
    <property type="term" value="P:rRNA base methylation"/>
    <property type="evidence" value="ECO:0007669"/>
    <property type="project" value="UniProtKB-UniRule"/>
</dbReference>
<feature type="binding site" evidence="12">
    <location>
        <begin position="163"/>
        <end position="164"/>
    </location>
    <ligand>
        <name>S-adenosyl-L-methionine</name>
        <dbReference type="ChEBI" id="CHEBI:59789"/>
    </ligand>
</feature>
<dbReference type="PANTHER" id="PTHR30544:SF5">
    <property type="entry name" value="RADICAL SAM CORE DOMAIN-CONTAINING PROTEIN"/>
    <property type="match status" value="1"/>
</dbReference>
<reference evidence="15" key="1">
    <citation type="submission" date="2016-09" db="EMBL/GenBank/DDBJ databases">
        <title>Draft genome sequence of a novel species of the family Streptococcaceae isolated from flowers.</title>
        <authorList>
            <person name="Chuah L.-O."/>
            <person name="Yap K.-P."/>
            <person name="Thong K.L."/>
            <person name="Liong M.T."/>
            <person name="Ahmad R."/>
            <person name="Rusul G."/>
        </authorList>
    </citation>
    <scope>NUCLEOTIDE SEQUENCE [LARGE SCALE GENOMIC DNA]</scope>
    <source>
        <strain evidence="15">HibF3</strain>
    </source>
</reference>
<dbReference type="RefSeq" id="WP_070786975.1">
    <property type="nucleotide sequence ID" value="NZ_CP075561.1"/>
</dbReference>
<dbReference type="AlphaFoldDB" id="A0A9Q5P258"/>
<comment type="function">
    <text evidence="12">Specifically methylates position 2 of adenine 2503 in 23S rRNA and position 2 of adenine 37 in tRNAs.</text>
</comment>
<comment type="catalytic activity">
    <reaction evidence="12">
        <text>adenosine(37) in tRNA + 2 reduced [2Fe-2S]-[ferredoxin] + 2 S-adenosyl-L-methionine = 2-methyladenosine(37) in tRNA + 5'-deoxyadenosine + L-methionine + 2 oxidized [2Fe-2S]-[ferredoxin] + S-adenosyl-L-homocysteine</text>
        <dbReference type="Rhea" id="RHEA:43332"/>
        <dbReference type="Rhea" id="RHEA-COMP:10000"/>
        <dbReference type="Rhea" id="RHEA-COMP:10001"/>
        <dbReference type="Rhea" id="RHEA-COMP:10162"/>
        <dbReference type="Rhea" id="RHEA-COMP:10485"/>
        <dbReference type="ChEBI" id="CHEBI:17319"/>
        <dbReference type="ChEBI" id="CHEBI:33737"/>
        <dbReference type="ChEBI" id="CHEBI:33738"/>
        <dbReference type="ChEBI" id="CHEBI:57844"/>
        <dbReference type="ChEBI" id="CHEBI:57856"/>
        <dbReference type="ChEBI" id="CHEBI:59789"/>
        <dbReference type="ChEBI" id="CHEBI:74411"/>
        <dbReference type="ChEBI" id="CHEBI:74497"/>
        <dbReference type="EC" id="2.1.1.192"/>
    </reaction>
</comment>
<feature type="binding site" evidence="12">
    <location>
        <begin position="218"/>
        <end position="220"/>
    </location>
    <ligand>
        <name>S-adenosyl-L-methionine</name>
        <dbReference type="ChEBI" id="CHEBI:59789"/>
    </ligand>
</feature>
<dbReference type="GO" id="GO:0005737">
    <property type="term" value="C:cytoplasm"/>
    <property type="evidence" value="ECO:0007669"/>
    <property type="project" value="UniProtKB-SubCell"/>
</dbReference>
<evidence type="ECO:0000256" key="9">
    <source>
        <dbReference type="ARBA" id="ARBA00022723"/>
    </source>
</evidence>
<comment type="cofactor">
    <cofactor evidence="12">
        <name>[4Fe-4S] cluster</name>
        <dbReference type="ChEBI" id="CHEBI:49883"/>
    </cofactor>
    <text evidence="12">Binds 1 [4Fe-4S] cluster. The cluster is coordinated with 3 cysteines and an exchangeable S-adenosyl-L-methionine.</text>
</comment>
<dbReference type="Pfam" id="PF04055">
    <property type="entry name" value="Radical_SAM"/>
    <property type="match status" value="1"/>
</dbReference>
<dbReference type="Proteomes" id="UP000177273">
    <property type="component" value="Unassembled WGS sequence"/>
</dbReference>
<feature type="active site" description="Proton acceptor" evidence="12">
    <location>
        <position position="91"/>
    </location>
</feature>
<accession>A0A9Q5P258</accession>
<gene>
    <name evidence="12" type="primary">rlmN</name>
    <name evidence="14" type="ORF">BG262_07695</name>
</gene>
<dbReference type="GO" id="GO:0000049">
    <property type="term" value="F:tRNA binding"/>
    <property type="evidence" value="ECO:0007669"/>
    <property type="project" value="UniProtKB-UniRule"/>
</dbReference>
<feature type="binding site" evidence="12">
    <location>
        <position position="118"/>
    </location>
    <ligand>
        <name>[4Fe-4S] cluster</name>
        <dbReference type="ChEBI" id="CHEBI:49883"/>
        <note>4Fe-4S-S-AdoMet</note>
    </ligand>
</feature>
<dbReference type="OrthoDB" id="9793973at2"/>
<feature type="binding site" evidence="12">
    <location>
        <position position="195"/>
    </location>
    <ligand>
        <name>S-adenosyl-L-methionine</name>
        <dbReference type="ChEBI" id="CHEBI:59789"/>
    </ligand>
</feature>
<comment type="catalytic activity">
    <reaction evidence="12">
        <text>adenosine(2503) in 23S rRNA + 2 reduced [2Fe-2S]-[ferredoxin] + 2 S-adenosyl-L-methionine = 2-methyladenosine(2503) in 23S rRNA + 5'-deoxyadenosine + L-methionine + 2 oxidized [2Fe-2S]-[ferredoxin] + S-adenosyl-L-homocysteine</text>
        <dbReference type="Rhea" id="RHEA:42916"/>
        <dbReference type="Rhea" id="RHEA-COMP:10000"/>
        <dbReference type="Rhea" id="RHEA-COMP:10001"/>
        <dbReference type="Rhea" id="RHEA-COMP:10152"/>
        <dbReference type="Rhea" id="RHEA-COMP:10282"/>
        <dbReference type="ChEBI" id="CHEBI:17319"/>
        <dbReference type="ChEBI" id="CHEBI:33737"/>
        <dbReference type="ChEBI" id="CHEBI:33738"/>
        <dbReference type="ChEBI" id="CHEBI:57844"/>
        <dbReference type="ChEBI" id="CHEBI:57856"/>
        <dbReference type="ChEBI" id="CHEBI:59789"/>
        <dbReference type="ChEBI" id="CHEBI:74411"/>
        <dbReference type="ChEBI" id="CHEBI:74497"/>
        <dbReference type="EC" id="2.1.1.192"/>
    </reaction>
</comment>
<dbReference type="EC" id="2.1.1.192" evidence="12"/>
<dbReference type="NCBIfam" id="TIGR00048">
    <property type="entry name" value="rRNA_mod_RlmN"/>
    <property type="match status" value="1"/>
</dbReference>
<dbReference type="CDD" id="cd01335">
    <property type="entry name" value="Radical_SAM"/>
    <property type="match status" value="1"/>
</dbReference>
<comment type="miscellaneous">
    <text evidence="12">Reaction proceeds by a ping-pong mechanism involving intermediate methylation of a conserved cysteine residue.</text>
</comment>
<keyword evidence="15" id="KW-1185">Reference proteome</keyword>
<dbReference type="InterPro" id="IPR040072">
    <property type="entry name" value="Methyltransferase_A"/>
</dbReference>
<dbReference type="InterPro" id="IPR007197">
    <property type="entry name" value="rSAM"/>
</dbReference>
<evidence type="ECO:0000259" key="13">
    <source>
        <dbReference type="PROSITE" id="PS51918"/>
    </source>
</evidence>
<proteinExistence type="inferred from homology"/>
<evidence type="ECO:0000256" key="6">
    <source>
        <dbReference type="ARBA" id="ARBA00022679"/>
    </source>
</evidence>
<evidence type="ECO:0000256" key="1">
    <source>
        <dbReference type="ARBA" id="ARBA00004496"/>
    </source>
</evidence>
<comment type="caution">
    <text evidence="12">Lacks conserved residue(s) required for the propagation of feature annotation.</text>
</comment>
<keyword evidence="4 12" id="KW-0698">rRNA processing</keyword>
<dbReference type="PROSITE" id="PS51918">
    <property type="entry name" value="RADICAL_SAM"/>
    <property type="match status" value="1"/>
</dbReference>
<keyword evidence="10 12" id="KW-0408">Iron</keyword>
<keyword evidence="9 12" id="KW-0479">Metal-binding</keyword>
<organism evidence="14 15">
    <name type="scientific">Floricoccus penangensis</name>
    <dbReference type="NCBI Taxonomy" id="1859475"/>
    <lineage>
        <taxon>Bacteria</taxon>
        <taxon>Bacillati</taxon>
        <taxon>Bacillota</taxon>
        <taxon>Bacilli</taxon>
        <taxon>Lactobacillales</taxon>
        <taxon>Streptococcaceae</taxon>
        <taxon>Floricoccus</taxon>
    </lineage>
</organism>
<evidence type="ECO:0000256" key="2">
    <source>
        <dbReference type="ARBA" id="ARBA00022485"/>
    </source>
</evidence>
<dbReference type="Gene3D" id="1.10.150.530">
    <property type="match status" value="1"/>
</dbReference>
<feature type="binding site" evidence="12">
    <location>
        <position position="296"/>
    </location>
    <ligand>
        <name>S-adenosyl-L-methionine</name>
        <dbReference type="ChEBI" id="CHEBI:59789"/>
    </ligand>
</feature>
<keyword evidence="7 12" id="KW-0949">S-adenosyl-L-methionine</keyword>
<keyword evidence="8 12" id="KW-0819">tRNA processing</keyword>
<keyword evidence="5 12" id="KW-0489">Methyltransferase</keyword>
<evidence type="ECO:0000256" key="5">
    <source>
        <dbReference type="ARBA" id="ARBA00022603"/>
    </source>
</evidence>
<evidence type="ECO:0000256" key="3">
    <source>
        <dbReference type="ARBA" id="ARBA00022490"/>
    </source>
</evidence>